<dbReference type="GO" id="GO:0071555">
    <property type="term" value="P:cell wall organization"/>
    <property type="evidence" value="ECO:0007669"/>
    <property type="project" value="TreeGrafter"/>
</dbReference>
<dbReference type="Pfam" id="PF00905">
    <property type="entry name" value="Transpeptidase"/>
    <property type="match status" value="1"/>
</dbReference>
<dbReference type="GeneID" id="92741574"/>
<dbReference type="GO" id="GO:0071972">
    <property type="term" value="F:peptidoglycan L,D-transpeptidase activity"/>
    <property type="evidence" value="ECO:0007669"/>
    <property type="project" value="TreeGrafter"/>
</dbReference>
<dbReference type="GO" id="GO:0005886">
    <property type="term" value="C:plasma membrane"/>
    <property type="evidence" value="ECO:0007669"/>
    <property type="project" value="TreeGrafter"/>
</dbReference>
<reference evidence="6" key="3">
    <citation type="submission" date="2023-08" db="EMBL/GenBank/DDBJ databases">
        <title>Complete Genome Sequences of butyrate producing Anaerostipes hadrus strains BA1 and GIF7 isolated from the terminal ileum of a healthy lean male.</title>
        <authorList>
            <person name="Low A."/>
            <person name="Sheludchenko M."/>
            <person name="Cheng H.E."/>
            <person name="Koh X.Q."/>
            <person name="Lee J."/>
        </authorList>
    </citation>
    <scope>NUCLEOTIDE SEQUENCE</scope>
    <source>
        <strain evidence="6">BA1</strain>
    </source>
</reference>
<keyword evidence="2" id="KW-0472">Membrane</keyword>
<dbReference type="Gene3D" id="3.90.1310.10">
    <property type="entry name" value="Penicillin-binding protein 2a (Domain 2)"/>
    <property type="match status" value="1"/>
</dbReference>
<dbReference type="RefSeq" id="WP_173725529.1">
    <property type="nucleotide sequence ID" value="NZ_CP132968.1"/>
</dbReference>
<feature type="transmembrane region" description="Helical" evidence="2">
    <location>
        <begin position="36"/>
        <end position="59"/>
    </location>
</feature>
<dbReference type="SUPFAM" id="SSF56601">
    <property type="entry name" value="beta-lactamase/transpeptidase-like"/>
    <property type="match status" value="1"/>
</dbReference>
<gene>
    <name evidence="5" type="ORF">G5A72_01245</name>
    <name evidence="6" type="ORF">RBI15_09245</name>
</gene>
<dbReference type="PANTHER" id="PTHR30627:SF24">
    <property type="entry name" value="PENICILLIN-BINDING PROTEIN 4B"/>
    <property type="match status" value="1"/>
</dbReference>
<evidence type="ECO:0000313" key="5">
    <source>
        <dbReference type="EMBL" id="NSJ78240.1"/>
    </source>
</evidence>
<sequence length="493" mass="54335">MSILRHKNQKNNIQDKTTERISKIKKKKKKRANRQILQITYIFVVSFLALIAYIAHFVAVDSKNVITNAHNRRLQSMAEKVVRGKIISSDGKVLAQTLTENGSEIRDYPYSRMFAHVVGYNDKGKSGLESVCNFDLLKSDANLMTQITSSLKGEKSIGDNVYTTLNTKVQKAAYYALQGQKGAVVAMDPETGKIYAMVSKPDYRPAYVKENWTELNTSQNSLLLNRATQGLYPPGSTFKVVTALEYMREHKNTYKNFKYHCTGYTTVGTLKIHCYGGEAHGTVNLEQAIEKSCNCAFVHMSEEINKGKLASLAGDLMYNSKVPINLLANSSRFVLDKKSGTNEMAHTSIGQGQTLITPLENAMVMSAIANDGVVMQPYLVENVKNIDGGVIKETKASKLSEPLEASECETLKKMLRKVVTKGTGTRAYSSHYNVYGKTGSAEYNSAKDSHAWFIGCAERGGKKIVVSVLVEGGDSGGRVAAPIADKVFHAFLD</sequence>
<reference evidence="5 8" key="1">
    <citation type="journal article" date="2020" name="Cell Host Microbe">
        <title>Functional and Genomic Variation between Human-Derived Isolates of Lachnospiraceae Reveals Inter- and Intra-Species Diversity.</title>
        <authorList>
            <person name="Sorbara M.T."/>
            <person name="Littmann E.R."/>
            <person name="Fontana E."/>
            <person name="Moody T.U."/>
            <person name="Kohout C.E."/>
            <person name="Gjonbalaj M."/>
            <person name="Eaton V."/>
            <person name="Seok R."/>
            <person name="Leiner I.M."/>
            <person name="Pamer E.G."/>
        </authorList>
    </citation>
    <scope>NUCLEOTIDE SEQUENCE [LARGE SCALE GENOMIC DNA]</scope>
    <source>
        <strain evidence="5 8">MSK.14.57</strain>
    </source>
</reference>
<protein>
    <submittedName>
        <fullName evidence="5">Penicillin-binding protein 2</fullName>
    </submittedName>
    <submittedName>
        <fullName evidence="6">Penicillin-binding transpeptidase domain-containing protein</fullName>
    </submittedName>
</protein>
<dbReference type="InterPro" id="IPR054120">
    <property type="entry name" value="PBPA_dimer"/>
</dbReference>
<evidence type="ECO:0000313" key="7">
    <source>
        <dbReference type="Proteomes" id="UP001243496"/>
    </source>
</evidence>
<evidence type="ECO:0000313" key="8">
    <source>
        <dbReference type="Proteomes" id="UP001644750"/>
    </source>
</evidence>
<evidence type="ECO:0000256" key="1">
    <source>
        <dbReference type="SAM" id="MobiDB-lite"/>
    </source>
</evidence>
<dbReference type="InterPro" id="IPR036138">
    <property type="entry name" value="PBP_dimer_sf"/>
</dbReference>
<reference evidence="5" key="2">
    <citation type="submission" date="2020-02" db="EMBL/GenBank/DDBJ databases">
        <authorList>
            <person name="Littmann E."/>
            <person name="Sorbara M."/>
        </authorList>
    </citation>
    <scope>NUCLEOTIDE SEQUENCE</scope>
    <source>
        <strain evidence="5">MSK.14.57</strain>
    </source>
</reference>
<dbReference type="Proteomes" id="UP001243496">
    <property type="component" value="Chromosome"/>
</dbReference>
<feature type="domain" description="Penicillin-binding protein transpeptidase" evidence="3">
    <location>
        <begin position="182"/>
        <end position="488"/>
    </location>
</feature>
<proteinExistence type="predicted"/>
<dbReference type="InterPro" id="IPR050515">
    <property type="entry name" value="Beta-lactam/transpept"/>
</dbReference>
<evidence type="ECO:0000259" key="3">
    <source>
        <dbReference type="Pfam" id="PF00905"/>
    </source>
</evidence>
<feature type="region of interest" description="Disordered" evidence="1">
    <location>
        <begin position="1"/>
        <end position="26"/>
    </location>
</feature>
<organism evidence="6 7">
    <name type="scientific">Anaerostipes hadrus</name>
    <dbReference type="NCBI Taxonomy" id="649756"/>
    <lineage>
        <taxon>Bacteria</taxon>
        <taxon>Bacillati</taxon>
        <taxon>Bacillota</taxon>
        <taxon>Clostridia</taxon>
        <taxon>Lachnospirales</taxon>
        <taxon>Lachnospiraceae</taxon>
        <taxon>Anaerostipes</taxon>
    </lineage>
</organism>
<keyword evidence="2" id="KW-0812">Transmembrane</keyword>
<dbReference type="PANTHER" id="PTHR30627">
    <property type="entry name" value="PEPTIDOGLYCAN D,D-TRANSPEPTIDASE"/>
    <property type="match status" value="1"/>
</dbReference>
<dbReference type="EMBL" id="CP132968">
    <property type="protein sequence ID" value="WMD15564.1"/>
    <property type="molecule type" value="Genomic_DNA"/>
</dbReference>
<dbReference type="InterPro" id="IPR001460">
    <property type="entry name" value="PCN-bd_Tpept"/>
</dbReference>
<dbReference type="SUPFAM" id="SSF56519">
    <property type="entry name" value="Penicillin binding protein dimerisation domain"/>
    <property type="match status" value="1"/>
</dbReference>
<dbReference type="GO" id="GO:0008658">
    <property type="term" value="F:penicillin binding"/>
    <property type="evidence" value="ECO:0007669"/>
    <property type="project" value="InterPro"/>
</dbReference>
<dbReference type="InterPro" id="IPR012338">
    <property type="entry name" value="Beta-lactam/transpept-like"/>
</dbReference>
<dbReference type="AlphaFoldDB" id="A0AAQ3JFN8"/>
<dbReference type="Proteomes" id="UP001644750">
    <property type="component" value="Unassembled WGS sequence"/>
</dbReference>
<evidence type="ECO:0000313" key="6">
    <source>
        <dbReference type="EMBL" id="WMD15564.1"/>
    </source>
</evidence>
<dbReference type="Pfam" id="PF21922">
    <property type="entry name" value="PBP_dimer_2"/>
    <property type="match status" value="1"/>
</dbReference>
<keyword evidence="8" id="KW-1185">Reference proteome</keyword>
<dbReference type="EMBL" id="JAAITB010000002">
    <property type="protein sequence ID" value="NSJ78240.1"/>
    <property type="molecule type" value="Genomic_DNA"/>
</dbReference>
<evidence type="ECO:0000256" key="2">
    <source>
        <dbReference type="SAM" id="Phobius"/>
    </source>
</evidence>
<keyword evidence="2" id="KW-1133">Transmembrane helix</keyword>
<dbReference type="Gene3D" id="3.40.710.10">
    <property type="entry name" value="DD-peptidase/beta-lactamase superfamily"/>
    <property type="match status" value="1"/>
</dbReference>
<name>A0AAQ3JFN8_ANAHA</name>
<evidence type="ECO:0000259" key="4">
    <source>
        <dbReference type="Pfam" id="PF21922"/>
    </source>
</evidence>
<accession>A0AAQ3JFN8</accession>
<feature type="domain" description="Penicillin binding protein A dimerisation" evidence="4">
    <location>
        <begin position="83"/>
        <end position="161"/>
    </location>
</feature>